<feature type="region of interest" description="Disordered" evidence="1">
    <location>
        <begin position="128"/>
        <end position="157"/>
    </location>
</feature>
<dbReference type="InParanoid" id="A0A2J6SL85"/>
<feature type="region of interest" description="Disordered" evidence="1">
    <location>
        <begin position="270"/>
        <end position="327"/>
    </location>
</feature>
<dbReference type="OrthoDB" id="3554505at2759"/>
<name>A0A2J6SL85_9HELO</name>
<keyword evidence="3" id="KW-1185">Reference proteome</keyword>
<reference evidence="2 3" key="1">
    <citation type="submission" date="2016-04" db="EMBL/GenBank/DDBJ databases">
        <title>A degradative enzymes factory behind the ericoid mycorrhizal symbiosis.</title>
        <authorList>
            <consortium name="DOE Joint Genome Institute"/>
            <person name="Martino E."/>
            <person name="Morin E."/>
            <person name="Grelet G."/>
            <person name="Kuo A."/>
            <person name="Kohler A."/>
            <person name="Daghino S."/>
            <person name="Barry K."/>
            <person name="Choi C."/>
            <person name="Cichocki N."/>
            <person name="Clum A."/>
            <person name="Copeland A."/>
            <person name="Hainaut M."/>
            <person name="Haridas S."/>
            <person name="Labutti K."/>
            <person name="Lindquist E."/>
            <person name="Lipzen A."/>
            <person name="Khouja H.-R."/>
            <person name="Murat C."/>
            <person name="Ohm R."/>
            <person name="Olson A."/>
            <person name="Spatafora J."/>
            <person name="Veneault-Fourrey C."/>
            <person name="Henrissat B."/>
            <person name="Grigoriev I."/>
            <person name="Martin F."/>
            <person name="Perotto S."/>
        </authorList>
    </citation>
    <scope>NUCLEOTIDE SEQUENCE [LARGE SCALE GENOMIC DNA]</scope>
    <source>
        <strain evidence="2 3">E</strain>
    </source>
</reference>
<dbReference type="GeneID" id="36592127"/>
<organism evidence="2 3">
    <name type="scientific">Hyaloscypha bicolor E</name>
    <dbReference type="NCBI Taxonomy" id="1095630"/>
    <lineage>
        <taxon>Eukaryota</taxon>
        <taxon>Fungi</taxon>
        <taxon>Dikarya</taxon>
        <taxon>Ascomycota</taxon>
        <taxon>Pezizomycotina</taxon>
        <taxon>Leotiomycetes</taxon>
        <taxon>Helotiales</taxon>
        <taxon>Hyaloscyphaceae</taxon>
        <taxon>Hyaloscypha</taxon>
        <taxon>Hyaloscypha bicolor</taxon>
    </lineage>
</organism>
<dbReference type="RefSeq" id="XP_024728437.1">
    <property type="nucleotide sequence ID" value="XM_024884050.1"/>
</dbReference>
<feature type="compositionally biased region" description="Basic residues" evidence="1">
    <location>
        <begin position="314"/>
        <end position="327"/>
    </location>
</feature>
<dbReference type="AlphaFoldDB" id="A0A2J6SL85"/>
<feature type="compositionally biased region" description="Gly residues" evidence="1">
    <location>
        <begin position="130"/>
        <end position="142"/>
    </location>
</feature>
<feature type="region of interest" description="Disordered" evidence="1">
    <location>
        <begin position="219"/>
        <end position="249"/>
    </location>
</feature>
<evidence type="ECO:0000313" key="2">
    <source>
        <dbReference type="EMBL" id="PMD51533.1"/>
    </source>
</evidence>
<feature type="region of interest" description="Disordered" evidence="1">
    <location>
        <begin position="63"/>
        <end position="99"/>
    </location>
</feature>
<feature type="compositionally biased region" description="Basic and acidic residues" evidence="1">
    <location>
        <begin position="293"/>
        <end position="313"/>
    </location>
</feature>
<accession>A0A2J6SL85</accession>
<evidence type="ECO:0000313" key="3">
    <source>
        <dbReference type="Proteomes" id="UP000235371"/>
    </source>
</evidence>
<dbReference type="Proteomes" id="UP000235371">
    <property type="component" value="Unassembled WGS sequence"/>
</dbReference>
<gene>
    <name evidence="2" type="ORF">K444DRAFT_636815</name>
</gene>
<evidence type="ECO:0000256" key="1">
    <source>
        <dbReference type="SAM" id="MobiDB-lite"/>
    </source>
</evidence>
<feature type="compositionally biased region" description="Pro residues" evidence="1">
    <location>
        <begin position="76"/>
        <end position="90"/>
    </location>
</feature>
<feature type="compositionally biased region" description="Acidic residues" evidence="1">
    <location>
        <begin position="276"/>
        <end position="286"/>
    </location>
</feature>
<proteinExistence type="predicted"/>
<protein>
    <submittedName>
        <fullName evidence="2">Uncharacterized protein</fullName>
    </submittedName>
</protein>
<dbReference type="EMBL" id="KZ613912">
    <property type="protein sequence ID" value="PMD51533.1"/>
    <property type="molecule type" value="Genomic_DNA"/>
</dbReference>
<sequence>MAYLNPTQNLNEEASWQMTPHDPHNLHKGFKVAVQTPFGIAWTNFDFRAASLPAPTFDISLPPFTAWSESNQPTKPITPAPSPPPPPGPGPRRNGFEGTDLDVWKQDADRWLDPLGQKTSPYPFFKTLPGGSGSGSGSGIKEGAGNPAPTAKPPTRPSKELTEILMYVQSIHHSQGYMENELSEQRHDLLSLEKKTMNKLHDLKLAVQAVGSKFKLFTNPPMNPEGDWIPEPKPQGPFRQVEGESVANDPEAGLEVPWLGLEESKWDFSKLKEAGTDEPEVEDDFEGISLWEMRPRPGKPDHDPPPPKPDRQPKPKPKPRPNTKPQR</sequence>